<dbReference type="Proteomes" id="UP001605036">
    <property type="component" value="Unassembled WGS sequence"/>
</dbReference>
<reference evidence="1 2" key="1">
    <citation type="submission" date="2024-09" db="EMBL/GenBank/DDBJ databases">
        <title>Chromosome-scale assembly of Riccia fluitans.</title>
        <authorList>
            <person name="Paukszto L."/>
            <person name="Sawicki J."/>
            <person name="Karawczyk K."/>
            <person name="Piernik-Szablinska J."/>
            <person name="Szczecinska M."/>
            <person name="Mazdziarz M."/>
        </authorList>
    </citation>
    <scope>NUCLEOTIDE SEQUENCE [LARGE SCALE GENOMIC DNA]</scope>
    <source>
        <strain evidence="1">Rf_01</strain>
        <tissue evidence="1">Aerial parts of the thallus</tissue>
    </source>
</reference>
<accession>A0ABD1ZFM3</accession>
<sequence length="151" mass="16310">MSDPLPSAFPAVTFPDVTLCSVRGRASTRGAKLSVSLSHLLKQLDISLDSQQSLEFGPESYVAELQPFVDCEEHIQNSAGHGNRKGPAPDIIDYLRNGLRRTTAYAKRHPFPLPGIRNNNYCASPKACPQPSVSEQAGAVQTPQSFGDTVC</sequence>
<dbReference type="AlphaFoldDB" id="A0ABD1ZFM3"/>
<proteinExistence type="predicted"/>
<organism evidence="1 2">
    <name type="scientific">Riccia fluitans</name>
    <dbReference type="NCBI Taxonomy" id="41844"/>
    <lineage>
        <taxon>Eukaryota</taxon>
        <taxon>Viridiplantae</taxon>
        <taxon>Streptophyta</taxon>
        <taxon>Embryophyta</taxon>
        <taxon>Marchantiophyta</taxon>
        <taxon>Marchantiopsida</taxon>
        <taxon>Marchantiidae</taxon>
        <taxon>Marchantiales</taxon>
        <taxon>Ricciaceae</taxon>
        <taxon>Riccia</taxon>
    </lineage>
</organism>
<name>A0ABD1ZFM3_9MARC</name>
<dbReference type="EMBL" id="JBHFFA010000001">
    <property type="protein sequence ID" value="KAL2650234.1"/>
    <property type="molecule type" value="Genomic_DNA"/>
</dbReference>
<protein>
    <submittedName>
        <fullName evidence="1">Uncharacterized protein</fullName>
    </submittedName>
</protein>
<gene>
    <name evidence="1" type="ORF">R1flu_018362</name>
</gene>
<evidence type="ECO:0000313" key="2">
    <source>
        <dbReference type="Proteomes" id="UP001605036"/>
    </source>
</evidence>
<keyword evidence="2" id="KW-1185">Reference proteome</keyword>
<comment type="caution">
    <text evidence="1">The sequence shown here is derived from an EMBL/GenBank/DDBJ whole genome shotgun (WGS) entry which is preliminary data.</text>
</comment>
<evidence type="ECO:0000313" key="1">
    <source>
        <dbReference type="EMBL" id="KAL2650234.1"/>
    </source>
</evidence>